<dbReference type="EMBL" id="CAJJDN010000101">
    <property type="protein sequence ID" value="CAD8112841.1"/>
    <property type="molecule type" value="Genomic_DNA"/>
</dbReference>
<keyword evidence="3" id="KW-1185">Reference proteome</keyword>
<organism evidence="2 3">
    <name type="scientific">Paramecium sonneborni</name>
    <dbReference type="NCBI Taxonomy" id="65129"/>
    <lineage>
        <taxon>Eukaryota</taxon>
        <taxon>Sar</taxon>
        <taxon>Alveolata</taxon>
        <taxon>Ciliophora</taxon>
        <taxon>Intramacronucleata</taxon>
        <taxon>Oligohymenophorea</taxon>
        <taxon>Peniculida</taxon>
        <taxon>Parameciidae</taxon>
        <taxon>Paramecium</taxon>
    </lineage>
</organism>
<feature type="region of interest" description="Disordered" evidence="1">
    <location>
        <begin position="25"/>
        <end position="58"/>
    </location>
</feature>
<comment type="caution">
    <text evidence="2">The sequence shown here is derived from an EMBL/GenBank/DDBJ whole genome shotgun (WGS) entry which is preliminary data.</text>
</comment>
<sequence>MHNDDELEIFYNQNKQTKVEIVNKKNNQKDTKSSKTNTVNEKNLISNQQDKNPQFQQQSKTIPMISMKAFIFNFKKFYKEKTKIRNLISENSAKQRNISLCIYLRNYFNSYKNIKTMLLQTKIQEVKMLQRFEELAFRNIAEQEDTRIYVKNQETDQIAAMCRESLQELFLQKESAFYEKRVICRYLGTLLSQENYSPVGYPDLVNKYKDQQALNSIYLQTVGNFIKKISQQLKGNYFKLVDIAHFLYEQKYRRSDVEQIMKFISKTKEIYNVSQNKEKQAQIDGDRLLPFELISNAFNILSNKDKTNFDLIKDLLNNIRFLINDQIKIDTVERVQKVMEHNIIGDYIYRYFSDLDEQIQNLLTYIDQISQLLCSIESLNLSTKQDQLEVLLCFIHKIQGNQIEEKTAMMAQKHTIILSDLLNQFEQTVEDSKIKKDKIQKQPGNQFKMPNVKQVLYDDDLRDEQILQGEIANPYKLQTSDLPIRKPKVINLNQIKPQANQITVNELQEAEEFINCYIEKDYDKDELILSQIQSQKQKNFEKKENSQFDSAQRDLLYEREFDKLKESSNAKTKDEMILNLKSQIKNLKDQVQQYKK</sequence>
<feature type="compositionally biased region" description="Low complexity" evidence="1">
    <location>
        <begin position="48"/>
        <end position="58"/>
    </location>
</feature>
<proteinExistence type="predicted"/>
<dbReference type="Proteomes" id="UP000692954">
    <property type="component" value="Unassembled WGS sequence"/>
</dbReference>
<feature type="compositionally biased region" description="Polar residues" evidence="1">
    <location>
        <begin position="34"/>
        <end position="47"/>
    </location>
</feature>
<name>A0A8S1QD19_9CILI</name>
<protein>
    <submittedName>
        <fullName evidence="2">Uncharacterized protein</fullName>
    </submittedName>
</protein>
<gene>
    <name evidence="2" type="ORF">PSON_ATCC_30995.1.T1010214</name>
</gene>
<accession>A0A8S1QD19</accession>
<evidence type="ECO:0000256" key="1">
    <source>
        <dbReference type="SAM" id="MobiDB-lite"/>
    </source>
</evidence>
<evidence type="ECO:0000313" key="3">
    <source>
        <dbReference type="Proteomes" id="UP000692954"/>
    </source>
</evidence>
<evidence type="ECO:0000313" key="2">
    <source>
        <dbReference type="EMBL" id="CAD8112841.1"/>
    </source>
</evidence>
<dbReference type="OrthoDB" id="291539at2759"/>
<reference evidence="2" key="1">
    <citation type="submission" date="2021-01" db="EMBL/GenBank/DDBJ databases">
        <authorList>
            <consortium name="Genoscope - CEA"/>
            <person name="William W."/>
        </authorList>
    </citation>
    <scope>NUCLEOTIDE SEQUENCE</scope>
</reference>
<dbReference type="AlphaFoldDB" id="A0A8S1QD19"/>